<evidence type="ECO:0000313" key="3">
    <source>
        <dbReference type="EMBL" id="QNN74700.1"/>
    </source>
</evidence>
<gene>
    <name evidence="3" type="ORF">H9L19_04560</name>
</gene>
<dbReference type="Gene3D" id="3.30.420.40">
    <property type="match status" value="1"/>
</dbReference>
<dbReference type="InterPro" id="IPR050273">
    <property type="entry name" value="GppA/Ppx_hydrolase"/>
</dbReference>
<reference evidence="3 4" key="1">
    <citation type="submission" date="2020-08" db="EMBL/GenBank/DDBJ databases">
        <title>Genome sequence of Weissella diestrammenae KACC 16890T.</title>
        <authorList>
            <person name="Hyun D.-W."/>
            <person name="Bae J.-W."/>
        </authorList>
    </citation>
    <scope>NUCLEOTIDE SEQUENCE [LARGE SCALE GENOMIC DNA]</scope>
    <source>
        <strain evidence="3 4">KACC 16890</strain>
    </source>
</reference>
<dbReference type="AlphaFoldDB" id="A0A7G9T3M5"/>
<dbReference type="InterPro" id="IPR043129">
    <property type="entry name" value="ATPase_NBD"/>
</dbReference>
<proteinExistence type="inferred from homology"/>
<organism evidence="3 4">
    <name type="scientific">Weissella diestrammenae</name>
    <dbReference type="NCBI Taxonomy" id="1162633"/>
    <lineage>
        <taxon>Bacteria</taxon>
        <taxon>Bacillati</taxon>
        <taxon>Bacillota</taxon>
        <taxon>Bacilli</taxon>
        <taxon>Lactobacillales</taxon>
        <taxon>Lactobacillaceae</taxon>
        <taxon>Weissella</taxon>
    </lineage>
</organism>
<sequence length="325" mass="35744">MAVITVIDLGSNSTRMTISRVHHDGSYEALYRDQSMVRLSEGMGIDKTLQKPAMARTIKIMQTFMAAAKKYQTDQLIAVATAAVRQAQNADAFSKLLKKETGITLRILSGDEEAYYDYLAVINTLPTEDFVIMDTGGGSVELVQVQGRKAMQMLSVPIGAVNLSETFFKGQTVSATELFRATISVEKRFDNIAWLQNVKNLPIVALGGSNRTFAKIARRQRQETDLPVHGYRLSAEDCYTIFADVISKNVSSRGKIPGLAKERADIIVGGMLPLITGLRTIDAPHVVFSQASLREGIVFEYIMQKTGQKIIAPMPGAMTQDDDEN</sequence>
<accession>A0A7G9T3M5</accession>
<evidence type="ECO:0000313" key="4">
    <source>
        <dbReference type="Proteomes" id="UP000515800"/>
    </source>
</evidence>
<comment type="similarity">
    <text evidence="1">Belongs to the GppA/Ppx family.</text>
</comment>
<dbReference type="PANTHER" id="PTHR30005">
    <property type="entry name" value="EXOPOLYPHOSPHATASE"/>
    <property type="match status" value="1"/>
</dbReference>
<keyword evidence="4" id="KW-1185">Reference proteome</keyword>
<dbReference type="KEGG" id="wdi:H9L19_04560"/>
<evidence type="ECO:0000259" key="2">
    <source>
        <dbReference type="Pfam" id="PF02541"/>
    </source>
</evidence>
<dbReference type="Proteomes" id="UP000515800">
    <property type="component" value="Chromosome"/>
</dbReference>
<dbReference type="Pfam" id="PF02541">
    <property type="entry name" value="Ppx-GppA"/>
    <property type="match status" value="1"/>
</dbReference>
<dbReference type="SUPFAM" id="SSF53067">
    <property type="entry name" value="Actin-like ATPase domain"/>
    <property type="match status" value="2"/>
</dbReference>
<feature type="domain" description="Ppx/GppA phosphatase N-terminal" evidence="2">
    <location>
        <begin position="23"/>
        <end position="301"/>
    </location>
</feature>
<dbReference type="PANTHER" id="PTHR30005:SF0">
    <property type="entry name" value="RETROGRADE REGULATION PROTEIN 2"/>
    <property type="match status" value="1"/>
</dbReference>
<protein>
    <submittedName>
        <fullName evidence="3">Ppx/GppA family phosphatase</fullName>
    </submittedName>
</protein>
<dbReference type="GO" id="GO:0006357">
    <property type="term" value="P:regulation of transcription by RNA polymerase II"/>
    <property type="evidence" value="ECO:0007669"/>
    <property type="project" value="TreeGrafter"/>
</dbReference>
<evidence type="ECO:0000256" key="1">
    <source>
        <dbReference type="ARBA" id="ARBA00007125"/>
    </source>
</evidence>
<dbReference type="CDD" id="cd24052">
    <property type="entry name" value="ASKHA_NBD_HpPPX-GppA-like"/>
    <property type="match status" value="1"/>
</dbReference>
<dbReference type="RefSeq" id="WP_187528535.1">
    <property type="nucleotide sequence ID" value="NZ_CP060724.1"/>
</dbReference>
<dbReference type="InterPro" id="IPR003695">
    <property type="entry name" value="Ppx_GppA_N"/>
</dbReference>
<dbReference type="Gene3D" id="3.30.420.150">
    <property type="entry name" value="Exopolyphosphatase. Domain 2"/>
    <property type="match status" value="1"/>
</dbReference>
<dbReference type="EMBL" id="CP060724">
    <property type="protein sequence ID" value="QNN74700.1"/>
    <property type="molecule type" value="Genomic_DNA"/>
</dbReference>
<name>A0A7G9T3M5_9LACO</name>